<feature type="signal peptide" evidence="6">
    <location>
        <begin position="1"/>
        <end position="30"/>
    </location>
</feature>
<feature type="chain" id="PRO_5004658670" evidence="6">
    <location>
        <begin position="31"/>
        <end position="104"/>
    </location>
</feature>
<dbReference type="PANTHER" id="PTHR34270">
    <property type="entry name" value="PROTEIN RALF-LIKE 15-RELATED"/>
    <property type="match status" value="1"/>
</dbReference>
<keyword evidence="8" id="KW-1185">Reference proteome</keyword>
<organism evidence="7 8">
    <name type="scientific">Amborella trichopoda</name>
    <dbReference type="NCBI Taxonomy" id="13333"/>
    <lineage>
        <taxon>Eukaryota</taxon>
        <taxon>Viridiplantae</taxon>
        <taxon>Streptophyta</taxon>
        <taxon>Embryophyta</taxon>
        <taxon>Tracheophyta</taxon>
        <taxon>Spermatophyta</taxon>
        <taxon>Magnoliopsida</taxon>
        <taxon>Amborellales</taxon>
        <taxon>Amborellaceae</taxon>
        <taxon>Amborella</taxon>
    </lineage>
</organism>
<comment type="similarity">
    <text evidence="1">Belongs to the plant rapid alkalinization factor (RALF) family.</text>
</comment>
<evidence type="ECO:0000256" key="1">
    <source>
        <dbReference type="ARBA" id="ARBA00009178"/>
    </source>
</evidence>
<keyword evidence="4" id="KW-1015">Disulfide bond</keyword>
<dbReference type="InterPro" id="IPR008801">
    <property type="entry name" value="RALF"/>
</dbReference>
<evidence type="ECO:0000256" key="4">
    <source>
        <dbReference type="ARBA" id="ARBA00023157"/>
    </source>
</evidence>
<evidence type="ECO:0000313" key="8">
    <source>
        <dbReference type="Proteomes" id="UP000017836"/>
    </source>
</evidence>
<gene>
    <name evidence="7" type="ORF">AMTR_s00067p00138490</name>
</gene>
<protein>
    <submittedName>
        <fullName evidence="7">Uncharacterized protein</fullName>
    </submittedName>
</protein>
<accession>U5D9E9</accession>
<evidence type="ECO:0000256" key="5">
    <source>
        <dbReference type="ARBA" id="ARBA00037228"/>
    </source>
</evidence>
<name>U5D9E9_AMBTC</name>
<evidence type="ECO:0000256" key="3">
    <source>
        <dbReference type="ARBA" id="ARBA00022729"/>
    </source>
</evidence>
<reference evidence="8" key="1">
    <citation type="journal article" date="2013" name="Science">
        <title>The Amborella genome and the evolution of flowering plants.</title>
        <authorList>
            <consortium name="Amborella Genome Project"/>
        </authorList>
    </citation>
    <scope>NUCLEOTIDE SEQUENCE [LARGE SCALE GENOMIC DNA]</scope>
</reference>
<dbReference type="PANTHER" id="PTHR34270:SF3">
    <property type="entry name" value="PROTEIN RALF-LIKE 16-RELATED"/>
    <property type="match status" value="1"/>
</dbReference>
<dbReference type="HOGENOM" id="CLU_2349558_0_0_1"/>
<dbReference type="Proteomes" id="UP000017836">
    <property type="component" value="Unassembled WGS sequence"/>
</dbReference>
<evidence type="ECO:0000313" key="7">
    <source>
        <dbReference type="EMBL" id="ERN18860.1"/>
    </source>
</evidence>
<comment type="function">
    <text evidence="5">Cell signaling peptide that may regulate plant stress, growth, and development. Mediates a rapid alkalinization of extracellular space by mediating a transient increase in the cytoplasmic Ca(2+) concentration leading to a calcium-dependent signaling events through a cell surface receptor and a concomitant activation of some intracellular mitogen-activated protein kinases.</text>
</comment>
<sequence>MASTAKTNLRVLSLALLMVTMAMVVKEVVARGSAVSHLVNNEVDIEDTVIGNDPLKGDIVPCDKKQHGADCRPGEPANPYHRKCDISNNCVTDPRGPPVVASET</sequence>
<dbReference type="EMBL" id="KI392078">
    <property type="protein sequence ID" value="ERN18860.1"/>
    <property type="molecule type" value="Genomic_DNA"/>
</dbReference>
<dbReference type="Pfam" id="PF05498">
    <property type="entry name" value="RALF"/>
    <property type="match status" value="1"/>
</dbReference>
<evidence type="ECO:0000256" key="6">
    <source>
        <dbReference type="SAM" id="SignalP"/>
    </source>
</evidence>
<keyword evidence="2" id="KW-0372">Hormone</keyword>
<dbReference type="AlphaFoldDB" id="U5D9E9"/>
<evidence type="ECO:0000256" key="2">
    <source>
        <dbReference type="ARBA" id="ARBA00022702"/>
    </source>
</evidence>
<keyword evidence="3 6" id="KW-0732">Signal</keyword>
<dbReference type="Gramene" id="ERN18860">
    <property type="protein sequence ID" value="ERN18860"/>
    <property type="gene ID" value="AMTR_s00067p00138490"/>
</dbReference>
<dbReference type="GO" id="GO:0005179">
    <property type="term" value="F:hormone activity"/>
    <property type="evidence" value="ECO:0007669"/>
    <property type="project" value="UniProtKB-KW"/>
</dbReference>
<proteinExistence type="inferred from homology"/>